<reference evidence="1 2" key="1">
    <citation type="submission" date="2019-07" db="EMBL/GenBank/DDBJ databases">
        <title>Whole genome shotgun sequence of Frigoribacterium faeni NBRC 103066.</title>
        <authorList>
            <person name="Hosoyama A."/>
            <person name="Uohara A."/>
            <person name="Ohji S."/>
            <person name="Ichikawa N."/>
        </authorList>
    </citation>
    <scope>NUCLEOTIDE SEQUENCE [LARGE SCALE GENOMIC DNA]</scope>
    <source>
        <strain evidence="1 2">NBRC 103066</strain>
    </source>
</reference>
<dbReference type="EMBL" id="BJUV01000014">
    <property type="protein sequence ID" value="GEK83355.1"/>
    <property type="molecule type" value="Genomic_DNA"/>
</dbReference>
<evidence type="ECO:0000313" key="1">
    <source>
        <dbReference type="EMBL" id="GEK83355.1"/>
    </source>
</evidence>
<comment type="caution">
    <text evidence="1">The sequence shown here is derived from an EMBL/GenBank/DDBJ whole genome shotgun (WGS) entry which is preliminary data.</text>
</comment>
<name>A0ABQ0UPD6_9MICO</name>
<dbReference type="Proteomes" id="UP000321154">
    <property type="component" value="Unassembled WGS sequence"/>
</dbReference>
<accession>A0ABQ0UPD6</accession>
<keyword evidence="2" id="KW-1185">Reference proteome</keyword>
<proteinExistence type="predicted"/>
<protein>
    <submittedName>
        <fullName evidence="1">Uncharacterized protein</fullName>
    </submittedName>
</protein>
<evidence type="ECO:0000313" key="2">
    <source>
        <dbReference type="Proteomes" id="UP000321154"/>
    </source>
</evidence>
<gene>
    <name evidence="1" type="ORF">FFA01_16640</name>
</gene>
<sequence>MYREVELTLLPGLAWPLRENILYSPENAFNFAPEEYGLSKRLTTELYEWVAAWEARGQRSTESHVAWGNRIARDLRRELGSDFKVTYLGRES</sequence>
<organism evidence="1 2">
    <name type="scientific">Frigoribacterium faeni</name>
    <dbReference type="NCBI Taxonomy" id="145483"/>
    <lineage>
        <taxon>Bacteria</taxon>
        <taxon>Bacillati</taxon>
        <taxon>Actinomycetota</taxon>
        <taxon>Actinomycetes</taxon>
        <taxon>Micrococcales</taxon>
        <taxon>Microbacteriaceae</taxon>
        <taxon>Frigoribacterium</taxon>
    </lineage>
</organism>